<dbReference type="InterPro" id="IPR001509">
    <property type="entry name" value="Epimerase_deHydtase"/>
</dbReference>
<evidence type="ECO:0000313" key="2">
    <source>
        <dbReference type="EMBL" id="MDT4285749.1"/>
    </source>
</evidence>
<protein>
    <submittedName>
        <fullName evidence="2">NAD-dependent epimerase/dehydratase family protein</fullName>
    </submittedName>
</protein>
<accession>A0ABU3IDX7</accession>
<dbReference type="InterPro" id="IPR050177">
    <property type="entry name" value="Lipid_A_modif_metabolic_enz"/>
</dbReference>
<dbReference type="PANTHER" id="PTHR43245">
    <property type="entry name" value="BIFUNCTIONAL POLYMYXIN RESISTANCE PROTEIN ARNA"/>
    <property type="match status" value="1"/>
</dbReference>
<reference evidence="2 3" key="1">
    <citation type="submission" date="2023-08" db="EMBL/GenBank/DDBJ databases">
        <title>Genomic surveillance of Staphylococcus haemolyticus neonatal outbreak in southern France.</title>
        <authorList>
            <person name="Magnan C."/>
            <person name="Morsli M."/>
            <person name="Thiery B."/>
            <person name="Salipante F."/>
            <person name="Attar J."/>
            <person name="Massimo D.M."/>
            <person name="Ory J."/>
            <person name="Pantel A."/>
            <person name="Lavigne J.-P."/>
        </authorList>
    </citation>
    <scope>NUCLEOTIDE SEQUENCE [LARGE SCALE GENOMIC DNA]</scope>
    <source>
        <strain evidence="2 3">NSH026</strain>
    </source>
</reference>
<feature type="domain" description="NAD-dependent epimerase/dehydratase" evidence="1">
    <location>
        <begin position="5"/>
        <end position="163"/>
    </location>
</feature>
<evidence type="ECO:0000313" key="3">
    <source>
        <dbReference type="Proteomes" id="UP001269271"/>
    </source>
</evidence>
<dbReference type="PANTHER" id="PTHR43245:SF58">
    <property type="entry name" value="BLL5923 PROTEIN"/>
    <property type="match status" value="1"/>
</dbReference>
<dbReference type="Gene3D" id="3.40.50.720">
    <property type="entry name" value="NAD(P)-binding Rossmann-like Domain"/>
    <property type="match status" value="1"/>
</dbReference>
<dbReference type="Proteomes" id="UP001269271">
    <property type="component" value="Unassembled WGS sequence"/>
</dbReference>
<dbReference type="EMBL" id="JAVSOO010000003">
    <property type="protein sequence ID" value="MDT4285749.1"/>
    <property type="molecule type" value="Genomic_DNA"/>
</dbReference>
<evidence type="ECO:0000259" key="1">
    <source>
        <dbReference type="Pfam" id="PF01370"/>
    </source>
</evidence>
<dbReference type="RefSeq" id="WP_053035084.1">
    <property type="nucleotide sequence ID" value="NZ_CAJUXL010000196.1"/>
</dbReference>
<organism evidence="2 3">
    <name type="scientific">Staphylococcus haemolyticus</name>
    <dbReference type="NCBI Taxonomy" id="1283"/>
    <lineage>
        <taxon>Bacteria</taxon>
        <taxon>Bacillati</taxon>
        <taxon>Bacillota</taxon>
        <taxon>Bacilli</taxon>
        <taxon>Bacillales</taxon>
        <taxon>Staphylococcaceae</taxon>
        <taxon>Staphylococcus</taxon>
    </lineage>
</organism>
<sequence length="289" mass="32839">MNKKILITGTSGYVGSHIAESLERSGNTVQRLSVRNSLWKNQSFSNIDTLIHTAALVHNNDPSAKLEDYFKINTHLPIELAKKAKKDGVHQFIFMSTMAVYGKDGDLGQVEKITKPSEIHPVTNYGISKAKAEEQLFEMNDESFKVVIVRPPMIYGKDSPGNFSKLKKVAEILPVIPKINNMRSALYIKNLDGYIKQLIEKGSNGIYHPKDSFNFDTTEVITEIRNAQKKKTILIPIPRFTYPLLNRVKVISKLYGNLIYGNDLYLHEDKIENEEQNFKTIINDILNKN</sequence>
<proteinExistence type="predicted"/>
<name>A0ABU3IDX7_STAHA</name>
<dbReference type="Pfam" id="PF01370">
    <property type="entry name" value="Epimerase"/>
    <property type="match status" value="1"/>
</dbReference>
<dbReference type="SUPFAM" id="SSF51735">
    <property type="entry name" value="NAD(P)-binding Rossmann-fold domains"/>
    <property type="match status" value="1"/>
</dbReference>
<keyword evidence="3" id="KW-1185">Reference proteome</keyword>
<dbReference type="InterPro" id="IPR036291">
    <property type="entry name" value="NAD(P)-bd_dom_sf"/>
</dbReference>
<comment type="caution">
    <text evidence="2">The sequence shown here is derived from an EMBL/GenBank/DDBJ whole genome shotgun (WGS) entry which is preliminary data.</text>
</comment>
<gene>
    <name evidence="2" type="ORF">RO950_01760</name>
</gene>